<dbReference type="Proteomes" id="UP000217696">
    <property type="component" value="Chromosome"/>
</dbReference>
<sequence>MNGSFYNLSERFTAFEDVFDRILWFAEQDPTARYALAIGTDSHTYRTYTKFTTAILIHRHGRGAWGCLRDYILQRPIRSLREKISLETGLSEEVAYALTADMLGRIYDVLLPHVDKGADLQLTIHLDIGMKGATKELIKEMVGRIQAMGIEAKIKPDSYVASSYANRYTKRALLLNRKVN</sequence>
<dbReference type="PANTHER" id="PTHR39961">
    <property type="entry name" value="HYPOTHETICAL CYTOSOLIC PROTEIN"/>
    <property type="match status" value="1"/>
</dbReference>
<proteinExistence type="predicted"/>
<dbReference type="OrthoDB" id="37369at2"/>
<evidence type="ECO:0000313" key="2">
    <source>
        <dbReference type="Proteomes" id="UP000217696"/>
    </source>
</evidence>
<accession>A0A0U5C383</accession>
<keyword evidence="2" id="KW-1185">Reference proteome</keyword>
<name>A0A0U5C383_9BACL</name>
<dbReference type="InterPro" id="IPR007405">
    <property type="entry name" value="Phage_KVP40_Orf299"/>
</dbReference>
<dbReference type="AlphaFoldDB" id="A0A0U5C383"/>
<dbReference type="Pfam" id="PF04308">
    <property type="entry name" value="RNaseH_like"/>
    <property type="match status" value="1"/>
</dbReference>
<dbReference type="PANTHER" id="PTHR39961:SF1">
    <property type="entry name" value="DUF458 DOMAIN-CONTAINING PROTEIN"/>
    <property type="match status" value="1"/>
</dbReference>
<dbReference type="EMBL" id="AP017312">
    <property type="protein sequence ID" value="BAU26003.1"/>
    <property type="molecule type" value="Genomic_DNA"/>
</dbReference>
<dbReference type="RefSeq" id="WP_096463091.1">
    <property type="nucleotide sequence ID" value="NZ_AP017312.1"/>
</dbReference>
<evidence type="ECO:0000313" key="1">
    <source>
        <dbReference type="EMBL" id="BAU26003.1"/>
    </source>
</evidence>
<gene>
    <name evidence="1" type="ORF">CB4_00075</name>
</gene>
<organism evidence="1 2">
    <name type="scientific">Aneurinibacillus soli</name>
    <dbReference type="NCBI Taxonomy" id="1500254"/>
    <lineage>
        <taxon>Bacteria</taxon>
        <taxon>Bacillati</taxon>
        <taxon>Bacillota</taxon>
        <taxon>Bacilli</taxon>
        <taxon>Bacillales</taxon>
        <taxon>Paenibacillaceae</taxon>
        <taxon>Aneurinibacillus group</taxon>
        <taxon>Aneurinibacillus</taxon>
    </lineage>
</organism>
<reference evidence="1 2" key="1">
    <citation type="submission" date="2015-12" db="EMBL/GenBank/DDBJ databases">
        <title>Genome sequence of Aneurinibacillus soli.</title>
        <authorList>
            <person name="Lee J.S."/>
            <person name="Lee K.C."/>
            <person name="Kim K.K."/>
            <person name="Lee B.W."/>
        </authorList>
    </citation>
    <scope>NUCLEOTIDE SEQUENCE [LARGE SCALE GENOMIC DNA]</scope>
    <source>
        <strain evidence="1 2">CB4</strain>
    </source>
</reference>
<dbReference type="KEGG" id="asoc:CB4_00075"/>
<protein>
    <submittedName>
        <fullName evidence="1">Uncharacterized protein</fullName>
    </submittedName>
</protein>